<dbReference type="AlphaFoldDB" id="A0A329E5T6"/>
<evidence type="ECO:0000313" key="1">
    <source>
        <dbReference type="EMBL" id="RAS60073.1"/>
    </source>
</evidence>
<gene>
    <name evidence="1" type="ORF">DET48_12342</name>
</gene>
<evidence type="ECO:0000313" key="2">
    <source>
        <dbReference type="Proteomes" id="UP000248729"/>
    </source>
</evidence>
<dbReference type="RefSeq" id="WP_112404390.1">
    <property type="nucleotide sequence ID" value="NZ_QLTR01000023.1"/>
</dbReference>
<dbReference type="EMBL" id="QLTR01000023">
    <property type="protein sequence ID" value="RAS60073.1"/>
    <property type="molecule type" value="Genomic_DNA"/>
</dbReference>
<dbReference type="Proteomes" id="UP000248729">
    <property type="component" value="Unassembled WGS sequence"/>
</dbReference>
<reference evidence="1 2" key="1">
    <citation type="submission" date="2018-06" db="EMBL/GenBank/DDBJ databases">
        <title>Freshwater and sediment microbial communities from various areas in North America, analyzing microbe dynamics in response to fracking.</title>
        <authorList>
            <person name="Lamendella R."/>
        </authorList>
    </citation>
    <scope>NUCLEOTIDE SEQUENCE [LARGE SCALE GENOMIC DNA]</scope>
    <source>
        <strain evidence="1 2">99A</strain>
    </source>
</reference>
<sequence length="192" mass="22195">MKTMTSKEISNRIDEITQLQEQHQKRDFDAELLKVMNAGGDIDSLEQKQLDDERVARRLRVEKQALEAQLPEVIYTEAKSELEALKDSCKNDHELIQEQVDIIEKAFNEAVKPALEVLEEIRIKRSNALRRAEVLTRTHQINWNNYVYFDELGSRKLKLIQIYVSRGRAPDAGSTVLTSGRFIEDLQQNEGN</sequence>
<comment type="caution">
    <text evidence="1">The sequence shown here is derived from an EMBL/GenBank/DDBJ whole genome shotgun (WGS) entry which is preliminary data.</text>
</comment>
<accession>A0A329E5T6</accession>
<name>A0A329E5T6_VIBDI</name>
<protein>
    <submittedName>
        <fullName evidence="1">Uncharacterized protein</fullName>
    </submittedName>
</protein>
<proteinExistence type="predicted"/>
<organism evidence="1 2">
    <name type="scientific">Vibrio diazotrophicus</name>
    <dbReference type="NCBI Taxonomy" id="685"/>
    <lineage>
        <taxon>Bacteria</taxon>
        <taxon>Pseudomonadati</taxon>
        <taxon>Pseudomonadota</taxon>
        <taxon>Gammaproteobacteria</taxon>
        <taxon>Vibrionales</taxon>
        <taxon>Vibrionaceae</taxon>
        <taxon>Vibrio</taxon>
    </lineage>
</organism>